<dbReference type="OrthoDB" id="2435819at2759"/>
<feature type="non-terminal residue" evidence="1">
    <location>
        <position position="209"/>
    </location>
</feature>
<dbReference type="AlphaFoldDB" id="A0A9N9NAV0"/>
<keyword evidence="2" id="KW-1185">Reference proteome</keyword>
<sequence>MFIPKTKENENIDSYLDFIYSSLIQDDILENAENDDSSSTSNDNKQITKQNKIENIKQIECLELTNTENLIQRVCAATYLFLNKLWEIPNKASLIATILDSQMKNFLFANGSDCTQQRMQAKFLLRNLYTQLKQNSADCENIEECISTEINNNIEDIFTKMWATDQIIEEDEVTHYLCYPTHKYLSIPATSVPSECFFSDARNHILARR</sequence>
<comment type="caution">
    <text evidence="1">The sequence shown here is derived from an EMBL/GenBank/DDBJ whole genome shotgun (WGS) entry which is preliminary data.</text>
</comment>
<evidence type="ECO:0000313" key="2">
    <source>
        <dbReference type="Proteomes" id="UP000789759"/>
    </source>
</evidence>
<gene>
    <name evidence="1" type="ORF">CPELLU_LOCUS12664</name>
</gene>
<protein>
    <submittedName>
        <fullName evidence="1">20520_t:CDS:1</fullName>
    </submittedName>
</protein>
<organism evidence="1 2">
    <name type="scientific">Cetraspora pellucida</name>
    <dbReference type="NCBI Taxonomy" id="1433469"/>
    <lineage>
        <taxon>Eukaryota</taxon>
        <taxon>Fungi</taxon>
        <taxon>Fungi incertae sedis</taxon>
        <taxon>Mucoromycota</taxon>
        <taxon>Glomeromycotina</taxon>
        <taxon>Glomeromycetes</taxon>
        <taxon>Diversisporales</taxon>
        <taxon>Gigasporaceae</taxon>
        <taxon>Cetraspora</taxon>
    </lineage>
</organism>
<name>A0A9N9NAV0_9GLOM</name>
<dbReference type="SUPFAM" id="SSF53098">
    <property type="entry name" value="Ribonuclease H-like"/>
    <property type="match status" value="1"/>
</dbReference>
<reference evidence="1" key="1">
    <citation type="submission" date="2021-06" db="EMBL/GenBank/DDBJ databases">
        <authorList>
            <person name="Kallberg Y."/>
            <person name="Tangrot J."/>
            <person name="Rosling A."/>
        </authorList>
    </citation>
    <scope>NUCLEOTIDE SEQUENCE</scope>
    <source>
        <strain evidence="1">FL966</strain>
    </source>
</reference>
<evidence type="ECO:0000313" key="1">
    <source>
        <dbReference type="EMBL" id="CAG8716980.1"/>
    </source>
</evidence>
<accession>A0A9N9NAV0</accession>
<dbReference type="Proteomes" id="UP000789759">
    <property type="component" value="Unassembled WGS sequence"/>
</dbReference>
<dbReference type="InterPro" id="IPR012337">
    <property type="entry name" value="RNaseH-like_sf"/>
</dbReference>
<dbReference type="EMBL" id="CAJVQA010012480">
    <property type="protein sequence ID" value="CAG8716980.1"/>
    <property type="molecule type" value="Genomic_DNA"/>
</dbReference>
<proteinExistence type="predicted"/>